<evidence type="ECO:0000256" key="5">
    <source>
        <dbReference type="ARBA" id="ARBA00022617"/>
    </source>
</evidence>
<evidence type="ECO:0000256" key="2">
    <source>
        <dbReference type="ARBA" id="ARBA00004651"/>
    </source>
</evidence>
<evidence type="ECO:0000256" key="9">
    <source>
        <dbReference type="ARBA" id="ARBA00022989"/>
    </source>
</evidence>
<evidence type="ECO:0000313" key="18">
    <source>
        <dbReference type="Proteomes" id="UP001241226"/>
    </source>
</evidence>
<dbReference type="EMBL" id="JAKNBA010000007">
    <property type="protein sequence ID" value="MDE1241720.1"/>
    <property type="molecule type" value="Genomic_DNA"/>
</dbReference>
<feature type="transmembrane region" description="Helical" evidence="13">
    <location>
        <begin position="99"/>
        <end position="122"/>
    </location>
</feature>
<evidence type="ECO:0000256" key="8">
    <source>
        <dbReference type="ARBA" id="ARBA00022982"/>
    </source>
</evidence>
<feature type="transmembrane region" description="Helical" evidence="13">
    <location>
        <begin position="26"/>
        <end position="48"/>
    </location>
</feature>
<evidence type="ECO:0000256" key="12">
    <source>
        <dbReference type="ARBA" id="ARBA00037975"/>
    </source>
</evidence>
<dbReference type="GO" id="GO:0020037">
    <property type="term" value="F:heme binding"/>
    <property type="evidence" value="ECO:0007669"/>
    <property type="project" value="TreeGrafter"/>
</dbReference>
<dbReference type="Gene3D" id="1.20.950.20">
    <property type="entry name" value="Transmembrane di-heme cytochromes, Chain C"/>
    <property type="match status" value="1"/>
</dbReference>
<feature type="transmembrane region" description="Helical" evidence="13">
    <location>
        <begin position="145"/>
        <end position="170"/>
    </location>
</feature>
<dbReference type="GO" id="GO:0009055">
    <property type="term" value="F:electron transfer activity"/>
    <property type="evidence" value="ECO:0007669"/>
    <property type="project" value="InterPro"/>
</dbReference>
<evidence type="ECO:0000256" key="6">
    <source>
        <dbReference type="ARBA" id="ARBA00022692"/>
    </source>
</evidence>
<feature type="domain" description="Cytochrome b561 bacterial/Ni-hydrogenase" evidence="14">
    <location>
        <begin position="20"/>
        <end position="185"/>
    </location>
</feature>
<name>A0A9X4EZL1_9VIBR</name>
<evidence type="ECO:0000259" key="14">
    <source>
        <dbReference type="Pfam" id="PF01292"/>
    </source>
</evidence>
<dbReference type="InterPro" id="IPR016174">
    <property type="entry name" value="Di-haem_cyt_TM"/>
</dbReference>
<keyword evidence="6 13" id="KW-0812">Transmembrane</keyword>
<dbReference type="Proteomes" id="UP001241226">
    <property type="component" value="Chromosome 2"/>
</dbReference>
<accession>A0A9X4EZL1</accession>
<evidence type="ECO:0000256" key="13">
    <source>
        <dbReference type="SAM" id="Phobius"/>
    </source>
</evidence>
<evidence type="ECO:0000313" key="15">
    <source>
        <dbReference type="EMBL" id="MDE1241720.1"/>
    </source>
</evidence>
<gene>
    <name evidence="15" type="ORF">L9W94_06080</name>
    <name evidence="16" type="ORF">PYE67_16760</name>
</gene>
<keyword evidence="3" id="KW-0813">Transport</keyword>
<dbReference type="GO" id="GO:0005886">
    <property type="term" value="C:plasma membrane"/>
    <property type="evidence" value="ECO:0007669"/>
    <property type="project" value="UniProtKB-SubCell"/>
</dbReference>
<dbReference type="InterPro" id="IPR052168">
    <property type="entry name" value="Cytochrome_b561_oxidase"/>
</dbReference>
<dbReference type="Proteomes" id="UP001140979">
    <property type="component" value="Unassembled WGS sequence"/>
</dbReference>
<keyword evidence="7" id="KW-0479">Metal-binding</keyword>
<sequence>MMLRIKNLVSKLVKANSGQYDVLSKLLHWCMAIIIIYALIAGYAMHLVMDKPKLFHILSVLNMSWATIGAFLLVLRWIWRFFRVEPELPSSIPKLQRHIAKLAHSVIYLLMLIVFVSGFLMLKENYSFFWLFEIPNPVKNSEVNAFFFSVHRVSCVLLLLMVVIHIIAVVKHRYINRNGVLNSMLITRQLSD</sequence>
<dbReference type="EMBL" id="CP118712">
    <property type="protein sequence ID" value="WGK87751.1"/>
    <property type="molecule type" value="Genomic_DNA"/>
</dbReference>
<keyword evidence="10" id="KW-0408">Iron</keyword>
<reference evidence="15 18" key="1">
    <citation type="submission" date="2022-02" db="EMBL/GenBank/DDBJ databases">
        <title>Emergence and expansion in Europe of a Vibrio aestuarianus clonal complex pathogenic for oysters.</title>
        <authorList>
            <person name="Mesnil A."/>
            <person name="Travers M.-A."/>
        </authorList>
    </citation>
    <scope>NUCLEOTIDE SEQUENCE</scope>
    <source>
        <strain evidence="15">19_064_11T1</strain>
        <strain evidence="16 18">U17</strain>
    </source>
</reference>
<dbReference type="GO" id="GO:0022904">
    <property type="term" value="P:respiratory electron transport chain"/>
    <property type="evidence" value="ECO:0007669"/>
    <property type="project" value="InterPro"/>
</dbReference>
<comment type="subcellular location">
    <subcellularLocation>
        <location evidence="2">Cell membrane</location>
        <topology evidence="2">Multi-pass membrane protein</topology>
    </subcellularLocation>
</comment>
<evidence type="ECO:0000256" key="3">
    <source>
        <dbReference type="ARBA" id="ARBA00022448"/>
    </source>
</evidence>
<keyword evidence="9 13" id="KW-1133">Transmembrane helix</keyword>
<dbReference type="Pfam" id="PF01292">
    <property type="entry name" value="Ni_hydr_CYTB"/>
    <property type="match status" value="1"/>
</dbReference>
<dbReference type="PANTHER" id="PTHR30529:SF1">
    <property type="entry name" value="CYTOCHROME B561 HOMOLOG 2"/>
    <property type="match status" value="1"/>
</dbReference>
<dbReference type="SUPFAM" id="SSF81342">
    <property type="entry name" value="Transmembrane di-heme cytochromes"/>
    <property type="match status" value="1"/>
</dbReference>
<evidence type="ECO:0000313" key="16">
    <source>
        <dbReference type="EMBL" id="WGK87751.1"/>
    </source>
</evidence>
<dbReference type="GO" id="GO:0046872">
    <property type="term" value="F:metal ion binding"/>
    <property type="evidence" value="ECO:0007669"/>
    <property type="project" value="UniProtKB-KW"/>
</dbReference>
<evidence type="ECO:0000256" key="4">
    <source>
        <dbReference type="ARBA" id="ARBA00022475"/>
    </source>
</evidence>
<dbReference type="InterPro" id="IPR011577">
    <property type="entry name" value="Cyt_b561_bac/Ni-Hgenase"/>
</dbReference>
<feature type="transmembrane region" description="Helical" evidence="13">
    <location>
        <begin position="54"/>
        <end position="79"/>
    </location>
</feature>
<evidence type="ECO:0000313" key="17">
    <source>
        <dbReference type="Proteomes" id="UP001140979"/>
    </source>
</evidence>
<keyword evidence="8" id="KW-0249">Electron transport</keyword>
<organism evidence="15 17">
    <name type="scientific">Vibrio aestuarianus</name>
    <dbReference type="NCBI Taxonomy" id="28171"/>
    <lineage>
        <taxon>Bacteria</taxon>
        <taxon>Pseudomonadati</taxon>
        <taxon>Pseudomonadota</taxon>
        <taxon>Gammaproteobacteria</taxon>
        <taxon>Vibrionales</taxon>
        <taxon>Vibrionaceae</taxon>
        <taxon>Vibrio</taxon>
    </lineage>
</organism>
<comment type="cofactor">
    <cofactor evidence="1">
        <name>heme b</name>
        <dbReference type="ChEBI" id="CHEBI:60344"/>
    </cofactor>
</comment>
<evidence type="ECO:0000256" key="7">
    <source>
        <dbReference type="ARBA" id="ARBA00022723"/>
    </source>
</evidence>
<proteinExistence type="inferred from homology"/>
<comment type="similarity">
    <text evidence="12">Belongs to the cytochrome b561 family.</text>
</comment>
<evidence type="ECO:0000256" key="11">
    <source>
        <dbReference type="ARBA" id="ARBA00023136"/>
    </source>
</evidence>
<dbReference type="AlphaFoldDB" id="A0A9X4EZL1"/>
<evidence type="ECO:0000256" key="1">
    <source>
        <dbReference type="ARBA" id="ARBA00001970"/>
    </source>
</evidence>
<protein>
    <submittedName>
        <fullName evidence="15">Cytochrome b/b6 domain-containing protein</fullName>
    </submittedName>
</protein>
<dbReference type="PANTHER" id="PTHR30529">
    <property type="entry name" value="CYTOCHROME B561"/>
    <property type="match status" value="1"/>
</dbReference>
<keyword evidence="11 13" id="KW-0472">Membrane</keyword>
<keyword evidence="5" id="KW-0349">Heme</keyword>
<keyword evidence="4" id="KW-1003">Cell membrane</keyword>
<evidence type="ECO:0000256" key="10">
    <source>
        <dbReference type="ARBA" id="ARBA00023004"/>
    </source>
</evidence>